<dbReference type="GO" id="GO:0004722">
    <property type="term" value="F:protein serine/threonine phosphatase activity"/>
    <property type="evidence" value="ECO:0007669"/>
    <property type="project" value="UniProtKB-EC"/>
</dbReference>
<evidence type="ECO:0000256" key="1">
    <source>
        <dbReference type="ARBA" id="ARBA00001936"/>
    </source>
</evidence>
<evidence type="ECO:0000313" key="11">
    <source>
        <dbReference type="Proteomes" id="UP000008076"/>
    </source>
</evidence>
<dbReference type="Gene3D" id="3.60.21.10">
    <property type="match status" value="1"/>
</dbReference>
<dbReference type="SMART" id="SM00156">
    <property type="entry name" value="PP2Ac"/>
    <property type="match status" value="1"/>
</dbReference>
<keyword evidence="5" id="KW-0904">Protein phosphatase</keyword>
<dbReference type="PRINTS" id="PR00114">
    <property type="entry name" value="STPHPHTASE"/>
</dbReference>
<dbReference type="Pfam" id="PF00149">
    <property type="entry name" value="Metallophos"/>
    <property type="match status" value="1"/>
</dbReference>
<dbReference type="VEuPathDB" id="AmoebaDB:EDI_349280"/>
<dbReference type="Proteomes" id="UP000008076">
    <property type="component" value="Unassembled WGS sequence"/>
</dbReference>
<evidence type="ECO:0000256" key="3">
    <source>
        <dbReference type="ARBA" id="ARBA00022723"/>
    </source>
</evidence>
<evidence type="ECO:0000256" key="6">
    <source>
        <dbReference type="ARBA" id="ARBA00023211"/>
    </source>
</evidence>
<evidence type="ECO:0000313" key="10">
    <source>
        <dbReference type="EMBL" id="EDR29509.1"/>
    </source>
</evidence>
<evidence type="ECO:0000256" key="8">
    <source>
        <dbReference type="ARBA" id="ARBA00048336"/>
    </source>
</evidence>
<reference evidence="11" key="1">
    <citation type="submission" date="2007-12" db="EMBL/GenBank/DDBJ databases">
        <title>Annotation of Entamoeba dispar SAW760.</title>
        <authorList>
            <person name="Lorenzi H."/>
            <person name="Inman J."/>
            <person name="Schobel S."/>
            <person name="Amedeo P."/>
            <person name="Caler E."/>
        </authorList>
    </citation>
    <scope>NUCLEOTIDE SEQUENCE [LARGE SCALE GENOMIC DNA]</scope>
    <source>
        <strain evidence="11">ATCC PRA-260 / SAW760</strain>
    </source>
</reference>
<evidence type="ECO:0000256" key="5">
    <source>
        <dbReference type="ARBA" id="ARBA00022912"/>
    </source>
</evidence>
<organism evidence="11">
    <name type="scientific">Entamoeba dispar (strain ATCC PRA-260 / SAW760)</name>
    <dbReference type="NCBI Taxonomy" id="370354"/>
    <lineage>
        <taxon>Eukaryota</taxon>
        <taxon>Amoebozoa</taxon>
        <taxon>Evosea</taxon>
        <taxon>Archamoebae</taxon>
        <taxon>Mastigamoebida</taxon>
        <taxon>Entamoebidae</taxon>
        <taxon>Entamoeba</taxon>
    </lineage>
</organism>
<dbReference type="KEGG" id="edi:EDI_349280"/>
<evidence type="ECO:0000259" key="9">
    <source>
        <dbReference type="SMART" id="SM00156"/>
    </source>
</evidence>
<evidence type="ECO:0000256" key="2">
    <source>
        <dbReference type="ARBA" id="ARBA00013081"/>
    </source>
</evidence>
<dbReference type="SUPFAM" id="SSF56300">
    <property type="entry name" value="Metallo-dependent phosphatases"/>
    <property type="match status" value="1"/>
</dbReference>
<proteinExistence type="predicted"/>
<sequence length="459" mass="52951">MKRQISKRKYFRFGNIFCMSKQLYMKRYNVSINIVLKWFDKLEMTIPKDLPKEGSIELIEMPMDNGKSFITNPHFICEMVHHKVIRIHLHPTSLSDLIPKYLEQHSPTYIFNKSYFEMKKGMIYEKNVEESRSPNLSIQSDNDEFYQLVAHRVMRILKKYFIRRKQTGPHGETHEWKNGQIPLTLFLELIEGLNNVLNQKPSFVTITPPCFVIGDLSGSYDDAIRLFYALEIIPSSSFGPCNVVLVGDYIPFGPHPIEVFALIAALRILCPLNFVLLNPQYPLLNLPNELIPIFDFIKSKIIDQYGNDKLYHSIIESISHFAIGALIDNKILCLHFGIPDSISISSNILEELKKLKKIPYKIIPISGSEKESKEKGWLLDTDILENTKCDYIIRGKGNEKDNILLSESGHMLFLKSHCMDLQSKRSAGVLIDKSMLKILIVSKHITGLEKEEEQEMDQE</sequence>
<dbReference type="InterPro" id="IPR006186">
    <property type="entry name" value="Ser/Thr-sp_prot-phosphatase"/>
</dbReference>
<dbReference type="InterPro" id="IPR029052">
    <property type="entry name" value="Metallo-depent_PP-like"/>
</dbReference>
<feature type="domain" description="Serine/threonine specific protein phosphatases" evidence="9">
    <location>
        <begin position="181"/>
        <end position="446"/>
    </location>
</feature>
<name>B0E7I1_ENTDS</name>
<dbReference type="eggNOG" id="KOG0374">
    <property type="taxonomic scope" value="Eukaryota"/>
</dbReference>
<dbReference type="GO" id="GO:0005737">
    <property type="term" value="C:cytoplasm"/>
    <property type="evidence" value="ECO:0007669"/>
    <property type="project" value="TreeGrafter"/>
</dbReference>
<dbReference type="GO" id="GO:0046872">
    <property type="term" value="F:metal ion binding"/>
    <property type="evidence" value="ECO:0007669"/>
    <property type="project" value="UniProtKB-KW"/>
</dbReference>
<accession>B0E7I1</accession>
<keyword evidence="11" id="KW-1185">Reference proteome</keyword>
<comment type="catalytic activity">
    <reaction evidence="7">
        <text>O-phospho-L-seryl-[protein] + H2O = L-seryl-[protein] + phosphate</text>
        <dbReference type="Rhea" id="RHEA:20629"/>
        <dbReference type="Rhea" id="RHEA-COMP:9863"/>
        <dbReference type="Rhea" id="RHEA-COMP:11604"/>
        <dbReference type="ChEBI" id="CHEBI:15377"/>
        <dbReference type="ChEBI" id="CHEBI:29999"/>
        <dbReference type="ChEBI" id="CHEBI:43474"/>
        <dbReference type="ChEBI" id="CHEBI:83421"/>
        <dbReference type="EC" id="3.1.3.16"/>
    </reaction>
</comment>
<keyword evidence="3" id="KW-0479">Metal-binding</keyword>
<comment type="cofactor">
    <cofactor evidence="1">
        <name>Mn(2+)</name>
        <dbReference type="ChEBI" id="CHEBI:29035"/>
    </cofactor>
</comment>
<dbReference type="RefSeq" id="XP_001734337.1">
    <property type="nucleotide sequence ID" value="XM_001734285.1"/>
</dbReference>
<comment type="catalytic activity">
    <reaction evidence="8">
        <text>O-phospho-L-threonyl-[protein] + H2O = L-threonyl-[protein] + phosphate</text>
        <dbReference type="Rhea" id="RHEA:47004"/>
        <dbReference type="Rhea" id="RHEA-COMP:11060"/>
        <dbReference type="Rhea" id="RHEA-COMP:11605"/>
        <dbReference type="ChEBI" id="CHEBI:15377"/>
        <dbReference type="ChEBI" id="CHEBI:30013"/>
        <dbReference type="ChEBI" id="CHEBI:43474"/>
        <dbReference type="ChEBI" id="CHEBI:61977"/>
        <dbReference type="EC" id="3.1.3.16"/>
    </reaction>
</comment>
<dbReference type="PANTHER" id="PTHR11668:SF300">
    <property type="entry name" value="SERINE_THREONINE-PROTEIN PHOSPHATASE"/>
    <property type="match status" value="1"/>
</dbReference>
<dbReference type="OMA" id="PLEVFAM"/>
<evidence type="ECO:0000256" key="4">
    <source>
        <dbReference type="ARBA" id="ARBA00022801"/>
    </source>
</evidence>
<dbReference type="EMBL" id="DS548022">
    <property type="protein sequence ID" value="EDR29509.1"/>
    <property type="molecule type" value="Genomic_DNA"/>
</dbReference>
<dbReference type="OrthoDB" id="29341at2759"/>
<keyword evidence="4" id="KW-0378">Hydrolase</keyword>
<dbReference type="InterPro" id="IPR050341">
    <property type="entry name" value="PP1_catalytic_subunit"/>
</dbReference>
<dbReference type="GO" id="GO:0005634">
    <property type="term" value="C:nucleus"/>
    <property type="evidence" value="ECO:0007669"/>
    <property type="project" value="TreeGrafter"/>
</dbReference>
<dbReference type="AlphaFoldDB" id="B0E7I1"/>
<dbReference type="GeneID" id="5879241"/>
<dbReference type="EC" id="3.1.3.16" evidence="2"/>
<evidence type="ECO:0000256" key="7">
    <source>
        <dbReference type="ARBA" id="ARBA00047761"/>
    </source>
</evidence>
<dbReference type="InterPro" id="IPR004843">
    <property type="entry name" value="Calcineurin-like_PHP"/>
</dbReference>
<protein>
    <recommendedName>
        <fullName evidence="2">protein-serine/threonine phosphatase</fullName>
        <ecNumber evidence="2">3.1.3.16</ecNumber>
    </recommendedName>
</protein>
<keyword evidence="6" id="KW-0464">Manganese</keyword>
<gene>
    <name evidence="10" type="ORF">EDI_349280</name>
</gene>
<dbReference type="PANTHER" id="PTHR11668">
    <property type="entry name" value="SERINE/THREONINE PROTEIN PHOSPHATASE"/>
    <property type="match status" value="1"/>
</dbReference>